<comment type="caution">
    <text evidence="5">The sequence shown here is derived from an EMBL/GenBank/DDBJ whole genome shotgun (WGS) entry which is preliminary data.</text>
</comment>
<dbReference type="EMBL" id="LGSW01000002">
    <property type="protein sequence ID" value="KND22313.1"/>
    <property type="molecule type" value="Genomic_DNA"/>
</dbReference>
<dbReference type="InterPro" id="IPR055353">
    <property type="entry name" value="DUF7619"/>
</dbReference>
<evidence type="ECO:0000259" key="4">
    <source>
        <dbReference type="Pfam" id="PF24595"/>
    </source>
</evidence>
<evidence type="ECO:0000313" key="5">
    <source>
        <dbReference type="EMBL" id="KND22313.1"/>
    </source>
</evidence>
<evidence type="ECO:0000256" key="2">
    <source>
        <dbReference type="SAM" id="SignalP"/>
    </source>
</evidence>
<dbReference type="Gene3D" id="2.60.40.740">
    <property type="match status" value="1"/>
</dbReference>
<feature type="compositionally biased region" description="Low complexity" evidence="1">
    <location>
        <begin position="322"/>
        <end position="338"/>
    </location>
</feature>
<name>A0ABR5IMT1_9HYPH</name>
<dbReference type="InterPro" id="IPR001434">
    <property type="entry name" value="OmcB-like_DUF11"/>
</dbReference>
<evidence type="ECO:0000259" key="3">
    <source>
        <dbReference type="Pfam" id="PF01345"/>
    </source>
</evidence>
<feature type="compositionally biased region" description="Low complexity" evidence="1">
    <location>
        <begin position="513"/>
        <end position="530"/>
    </location>
</feature>
<dbReference type="PANTHER" id="PTHR34819">
    <property type="entry name" value="LARGE CYSTEINE-RICH PERIPLASMIC PROTEIN OMCB"/>
    <property type="match status" value="1"/>
</dbReference>
<feature type="chain" id="PRO_5046500308" evidence="2">
    <location>
        <begin position="31"/>
        <end position="905"/>
    </location>
</feature>
<evidence type="ECO:0000256" key="1">
    <source>
        <dbReference type="SAM" id="MobiDB-lite"/>
    </source>
</evidence>
<feature type="signal peptide" evidence="2">
    <location>
        <begin position="1"/>
        <end position="30"/>
    </location>
</feature>
<feature type="domain" description="DUF7619" evidence="4">
    <location>
        <begin position="209"/>
        <end position="326"/>
    </location>
</feature>
<feature type="region of interest" description="Disordered" evidence="1">
    <location>
        <begin position="513"/>
        <end position="536"/>
    </location>
</feature>
<dbReference type="NCBIfam" id="TIGR01451">
    <property type="entry name" value="B_ant_repeat"/>
    <property type="match status" value="2"/>
</dbReference>
<organism evidence="5 6">
    <name type="scientific">Enhydrobacter aerosaccus</name>
    <dbReference type="NCBI Taxonomy" id="225324"/>
    <lineage>
        <taxon>Bacteria</taxon>
        <taxon>Pseudomonadati</taxon>
        <taxon>Pseudomonadota</taxon>
        <taxon>Alphaproteobacteria</taxon>
        <taxon>Hyphomicrobiales</taxon>
        <taxon>Enhydrobacter</taxon>
    </lineage>
</organism>
<protein>
    <submittedName>
        <fullName evidence="5">Uncharacterized protein</fullName>
    </submittedName>
</protein>
<dbReference type="InterPro" id="IPR051172">
    <property type="entry name" value="Chlamydia_OmcB"/>
</dbReference>
<dbReference type="Pfam" id="PF24595">
    <property type="entry name" value="DUF7619"/>
    <property type="match status" value="1"/>
</dbReference>
<feature type="region of interest" description="Disordered" evidence="1">
    <location>
        <begin position="319"/>
        <end position="338"/>
    </location>
</feature>
<evidence type="ECO:0000313" key="6">
    <source>
        <dbReference type="Proteomes" id="UP000053900"/>
    </source>
</evidence>
<accession>A0ABR5IMT1</accession>
<keyword evidence="2" id="KW-0732">Signal</keyword>
<dbReference type="InterPro" id="IPR047589">
    <property type="entry name" value="DUF11_rpt"/>
</dbReference>
<dbReference type="Pfam" id="PF01345">
    <property type="entry name" value="DUF11"/>
    <property type="match status" value="1"/>
</dbReference>
<feature type="domain" description="DUF11" evidence="3">
    <location>
        <begin position="820"/>
        <end position="903"/>
    </location>
</feature>
<dbReference type="Proteomes" id="UP000053900">
    <property type="component" value="Unassembled WGS sequence"/>
</dbReference>
<proteinExistence type="predicted"/>
<gene>
    <name evidence="5" type="ORF">AFK20_04120</name>
</gene>
<sequence>MQKFLPRLNQLAASIALVAGGVALMPTAQAAAPTAGSNISNIATASYTDGNGASKTVTSNEVKTIVLQVSSFTLVADRNATINPNGTATLSHTLTNTGNGTDTFTLNVSQLSGDNFDLTNVHIYLDSNQDGVPDNNTDITTVTLTANQSVGIIVVSTVPVTQTDGQKAQYTLNVTAGFDTSVTGFNTDTVTVSAGASMQIQKSASVASVAPNGDITYTLTYKNTGNGAAPFVTIKDTLPNTVTYNAGSGLWSGSSTALTDAAGGDPAGIDYRYDSGSKTVYVSLTNVPANSTGTVKFTVKANAGNNSTVNNTASIFIDDNNDPTNTPTGTTPTQSNQTTVTPTLIYTGTINDSATDVYADADKVTTDPNKDDQILSVTSQGVPVVFGNNAGSTDGGPDLIVVHNTGTATETYNVSINKSALPSGSIVQLFKSDGVTPLTDTNGDGVVDTGPIAAGGTYNVIAKVTLPSTYSETDTNITNVTTLTLTPVSNPSATDTIKLIITDVVKATVDLTNGDNTDTTTGGPTAGSSGQDTGVPVDTKTTAPGTAVTFPLSVTNNSTTPDNFNLSSTGLPSGWTVQYYVDANQDGVPDGGAAITNTGNIPAGSTVNLIAVVTPSANQAPITQNVVFTVSSPATGLSDSMTDQVVVSAKRSLSLAADNVGQVAPGGTVTYTHTLTNNGTITEGTTAGSLPYTLTNTQLGWTTTLYVDLNNNGLADNNELVTGNDLGALIATYNADNNNISGLEAGQSIKLFIKVEAPANATAGVQNSNVLTVSPTTVSGTTTSPVSNTDLTTVNDGQIRLVKEQALDATCNGNAIGSFTQNNLSAKPGTCVVYRITATNEGNVPVTTVKINDNVPTYTTLVSGSASNNNTSGTVTVNGIAITNSVATLSGNTSAQLQFTVKIDE</sequence>
<reference evidence="5 6" key="1">
    <citation type="submission" date="2015-07" db="EMBL/GenBank/DDBJ databases">
        <title>Draft genome of Enhydrobacter aerosaccus.</title>
        <authorList>
            <person name="Wang X."/>
        </authorList>
    </citation>
    <scope>NUCLEOTIDE SEQUENCE [LARGE SCALE GENOMIC DNA]</scope>
    <source>
        <strain evidence="5 6">CGMCC9176</strain>
    </source>
</reference>
<keyword evidence="6" id="KW-1185">Reference proteome</keyword>